<name>A0A6H0KJ72_9BACE</name>
<reference evidence="2 3" key="1">
    <citation type="submission" date="2020-03" db="EMBL/GenBank/DDBJ databases">
        <title>Genomic analysis of Bacteroides faecium CBA7301.</title>
        <authorList>
            <person name="Kim J."/>
            <person name="Roh S.W."/>
        </authorList>
    </citation>
    <scope>NUCLEOTIDE SEQUENCE [LARGE SCALE GENOMIC DNA]</scope>
    <source>
        <strain evidence="2 3">CBA7301</strain>
    </source>
</reference>
<dbReference type="InterPro" id="IPR041662">
    <property type="entry name" value="SusD-like_2"/>
</dbReference>
<dbReference type="SUPFAM" id="SSF48452">
    <property type="entry name" value="TPR-like"/>
    <property type="match status" value="1"/>
</dbReference>
<keyword evidence="1" id="KW-0732">Signal</keyword>
<feature type="signal peptide" evidence="1">
    <location>
        <begin position="1"/>
        <end position="20"/>
    </location>
</feature>
<evidence type="ECO:0000256" key="1">
    <source>
        <dbReference type="SAM" id="SignalP"/>
    </source>
</evidence>
<evidence type="ECO:0000313" key="3">
    <source>
        <dbReference type="Proteomes" id="UP000501780"/>
    </source>
</evidence>
<keyword evidence="2" id="KW-0449">Lipoprotein</keyword>
<dbReference type="Gene3D" id="1.25.40.390">
    <property type="match status" value="1"/>
</dbReference>
<proteinExistence type="predicted"/>
<dbReference type="Proteomes" id="UP000501780">
    <property type="component" value="Chromosome"/>
</dbReference>
<dbReference type="KEGG" id="bfc:BacF7301_04295"/>
<organism evidence="2 3">
    <name type="scientific">Bacteroides faecium</name>
    <dbReference type="NCBI Taxonomy" id="2715212"/>
    <lineage>
        <taxon>Bacteria</taxon>
        <taxon>Pseudomonadati</taxon>
        <taxon>Bacteroidota</taxon>
        <taxon>Bacteroidia</taxon>
        <taxon>Bacteroidales</taxon>
        <taxon>Bacteroidaceae</taxon>
        <taxon>Bacteroides</taxon>
    </lineage>
</organism>
<protein>
    <submittedName>
        <fullName evidence="2">SusD/RagB family nutrient-binding outer membrane lipoprotein</fullName>
    </submittedName>
</protein>
<dbReference type="AlphaFoldDB" id="A0A6H0KJ72"/>
<evidence type="ECO:0000313" key="2">
    <source>
        <dbReference type="EMBL" id="QIU93420.1"/>
    </source>
</evidence>
<keyword evidence="3" id="KW-1185">Reference proteome</keyword>
<dbReference type="PROSITE" id="PS51257">
    <property type="entry name" value="PROKAR_LIPOPROTEIN"/>
    <property type="match status" value="1"/>
</dbReference>
<dbReference type="InterPro" id="IPR011990">
    <property type="entry name" value="TPR-like_helical_dom_sf"/>
</dbReference>
<dbReference type="RefSeq" id="WP_167960551.1">
    <property type="nucleotide sequence ID" value="NZ_CP050831.1"/>
</dbReference>
<dbReference type="EMBL" id="CP050831">
    <property type="protein sequence ID" value="QIU93420.1"/>
    <property type="molecule type" value="Genomic_DNA"/>
</dbReference>
<gene>
    <name evidence="2" type="ORF">BacF7301_04295</name>
</gene>
<accession>A0A6H0KJ72</accession>
<dbReference type="Pfam" id="PF12771">
    <property type="entry name" value="SusD-like_2"/>
    <property type="match status" value="1"/>
</dbReference>
<sequence>MKTIYKITFGILCICGLLLGACTDFEELNTDPSKSSSTDPNHQLSMIQLQTWGHWQMCQPYPFYLAAFAQYMQGDWNTTNYGGQYRKNDAEMGNTWNLMYPALIKNIVDILDKTKDNEREINIHSVARIYRVYLFSILTDMYGDCPYFEAGKGFINGNVKPAYDKQEVIYKDFLKELGEAAEALTADGDKVTGDIIYQGNIDKWKRFANSLHLRYAMRIVNAEPELAKQEVIKAIGQEAGLMQSAADDALIAYTDIVDWASDEYRRNGLAQMWRGREAYPTAYICSTFWKQLDATSDPRQFVFGRCYDESSANNPFGRVDLTEEMIETEAAKFQPCNPGYFWYSNGTWPEGYWSKLTNKWQDKATRPQLNNIFLKGDMPGVVMTYAEVELLLAEAKARWAGEVTTGADASAHYENGVRAAVHFLEKFGAKAFDEQAIDTYLQANPLPANGLDAQLTAINTQLWILHLNNIPEGYANWRRTDIPVLLPSPHYGAVTIDSQTTPLRLCYPLFESSYNPEGYQSAIQAMGGKDDWNSPVWWDK</sequence>
<feature type="chain" id="PRO_5026313822" evidence="1">
    <location>
        <begin position="21"/>
        <end position="540"/>
    </location>
</feature>